<gene>
    <name evidence="8" type="ORF">HOLleu_06432</name>
</gene>
<evidence type="ECO:0000256" key="3">
    <source>
        <dbReference type="ARBA" id="ARBA00023157"/>
    </source>
</evidence>
<dbReference type="Pfam" id="PF00530">
    <property type="entry name" value="SRCR"/>
    <property type="match status" value="1"/>
</dbReference>
<evidence type="ECO:0000256" key="6">
    <source>
        <dbReference type="PROSITE-ProRule" id="PRU00196"/>
    </source>
</evidence>
<evidence type="ECO:0000256" key="2">
    <source>
        <dbReference type="ARBA" id="ARBA00022737"/>
    </source>
</evidence>
<dbReference type="SMART" id="SM00202">
    <property type="entry name" value="SR"/>
    <property type="match status" value="1"/>
</dbReference>
<dbReference type="PROSITE" id="PS50287">
    <property type="entry name" value="SRCR_2"/>
    <property type="match status" value="1"/>
</dbReference>
<keyword evidence="2" id="KW-0677">Repeat</keyword>
<reference evidence="8" key="1">
    <citation type="submission" date="2021-10" db="EMBL/GenBank/DDBJ databases">
        <title>Tropical sea cucumber genome reveals ecological adaptation and Cuvierian tubules defense mechanism.</title>
        <authorList>
            <person name="Chen T."/>
        </authorList>
    </citation>
    <scope>NUCLEOTIDE SEQUENCE</scope>
    <source>
        <strain evidence="8">Nanhai2018</strain>
        <tissue evidence="8">Muscle</tissue>
    </source>
</reference>
<dbReference type="EMBL" id="JAIZAY010000002">
    <property type="protein sequence ID" value="KAJ8047437.1"/>
    <property type="molecule type" value="Genomic_DNA"/>
</dbReference>
<dbReference type="AlphaFoldDB" id="A0A9Q1CL89"/>
<feature type="domain" description="SRCR" evidence="7">
    <location>
        <begin position="15"/>
        <end position="118"/>
    </location>
</feature>
<evidence type="ECO:0000313" key="9">
    <source>
        <dbReference type="Proteomes" id="UP001152320"/>
    </source>
</evidence>
<dbReference type="PANTHER" id="PTHR47653">
    <property type="entry name" value="PROTEIN BARK BEETLE"/>
    <property type="match status" value="1"/>
</dbReference>
<organism evidence="8 9">
    <name type="scientific">Holothuria leucospilota</name>
    <name type="common">Black long sea cucumber</name>
    <name type="synonym">Mertensiothuria leucospilota</name>
    <dbReference type="NCBI Taxonomy" id="206669"/>
    <lineage>
        <taxon>Eukaryota</taxon>
        <taxon>Metazoa</taxon>
        <taxon>Echinodermata</taxon>
        <taxon>Eleutherozoa</taxon>
        <taxon>Echinozoa</taxon>
        <taxon>Holothuroidea</taxon>
        <taxon>Aspidochirotacea</taxon>
        <taxon>Aspidochirotida</taxon>
        <taxon>Holothuriidae</taxon>
        <taxon>Holothuria</taxon>
    </lineage>
</organism>
<comment type="caution">
    <text evidence="6">Lacks conserved residue(s) required for the propagation of feature annotation.</text>
</comment>
<dbReference type="PRINTS" id="PR00258">
    <property type="entry name" value="SPERACTRCPTR"/>
</dbReference>
<name>A0A9Q1CL89_HOLLE</name>
<accession>A0A9Q1CL89</accession>
<keyword evidence="4 8" id="KW-0675">Receptor</keyword>
<evidence type="ECO:0000259" key="7">
    <source>
        <dbReference type="PROSITE" id="PS50287"/>
    </source>
</evidence>
<feature type="disulfide bond" evidence="6">
    <location>
        <begin position="86"/>
        <end position="96"/>
    </location>
</feature>
<protein>
    <submittedName>
        <fullName evidence="8">Scavenger receptor cysteine-rich domain superfamily protein</fullName>
    </submittedName>
</protein>
<keyword evidence="5" id="KW-0325">Glycoprotein</keyword>
<sequence length="120" mass="13170">MHLTSADKNTKFGEIRLLGGTAPNEGRVEMFYDHFRTWSTVCDDGWDDKNAVVVCRQPGFNTGGTAVGHATFGEGTGEIYRSGIDCTGEEEKLSVCRNAEYRRTSKGDHTQDSGERCNGT</sequence>
<evidence type="ECO:0000313" key="8">
    <source>
        <dbReference type="EMBL" id="KAJ8047437.1"/>
    </source>
</evidence>
<dbReference type="InterPro" id="IPR001190">
    <property type="entry name" value="SRCR"/>
</dbReference>
<keyword evidence="3 6" id="KW-1015">Disulfide bond</keyword>
<evidence type="ECO:0000256" key="5">
    <source>
        <dbReference type="ARBA" id="ARBA00023180"/>
    </source>
</evidence>
<dbReference type="GO" id="GO:0045217">
    <property type="term" value="P:cell-cell junction maintenance"/>
    <property type="evidence" value="ECO:0007669"/>
    <property type="project" value="TreeGrafter"/>
</dbReference>
<comment type="caution">
    <text evidence="8">The sequence shown here is derived from an EMBL/GenBank/DDBJ whole genome shotgun (WGS) entry which is preliminary data.</text>
</comment>
<dbReference type="FunFam" id="3.10.250.10:FF:000007">
    <property type="entry name" value="Soluble scavenger receptor cysteine-rich domain-containing protein SSC5D"/>
    <property type="match status" value="1"/>
</dbReference>
<dbReference type="Gene3D" id="3.10.250.10">
    <property type="entry name" value="SRCR-like domain"/>
    <property type="match status" value="1"/>
</dbReference>
<evidence type="ECO:0000256" key="4">
    <source>
        <dbReference type="ARBA" id="ARBA00023170"/>
    </source>
</evidence>
<dbReference type="InterPro" id="IPR053243">
    <property type="entry name" value="SJ_maturation_regulator"/>
</dbReference>
<dbReference type="GO" id="GO:0016020">
    <property type="term" value="C:membrane"/>
    <property type="evidence" value="ECO:0007669"/>
    <property type="project" value="InterPro"/>
</dbReference>
<proteinExistence type="predicted"/>
<keyword evidence="1" id="KW-0732">Signal</keyword>
<dbReference type="OrthoDB" id="536948at2759"/>
<evidence type="ECO:0000256" key="1">
    <source>
        <dbReference type="ARBA" id="ARBA00022729"/>
    </source>
</evidence>
<keyword evidence="9" id="KW-1185">Reference proteome</keyword>
<dbReference type="Proteomes" id="UP001152320">
    <property type="component" value="Chromosome 2"/>
</dbReference>
<dbReference type="PANTHER" id="PTHR47653:SF1">
    <property type="entry name" value="DELETED IN MALIGNANT BRAIN TUMORS 1 PROTEIN"/>
    <property type="match status" value="1"/>
</dbReference>
<dbReference type="SUPFAM" id="SSF56487">
    <property type="entry name" value="SRCR-like"/>
    <property type="match status" value="1"/>
</dbReference>
<dbReference type="InterPro" id="IPR036772">
    <property type="entry name" value="SRCR-like_dom_sf"/>
</dbReference>